<accession>A0A9D3V8C0</accession>
<dbReference type="OrthoDB" id="1736747at2759"/>
<protein>
    <recommendedName>
        <fullName evidence="3">Reverse transcriptase zinc-binding domain-containing protein</fullName>
    </recommendedName>
</protein>
<dbReference type="AlphaFoldDB" id="A0A9D3V8C0"/>
<name>A0A9D3V8C0_9ROSI</name>
<evidence type="ECO:0000313" key="1">
    <source>
        <dbReference type="EMBL" id="KAH1073880.1"/>
    </source>
</evidence>
<dbReference type="EMBL" id="JAIQCV010000008">
    <property type="protein sequence ID" value="KAH1073880.1"/>
    <property type="molecule type" value="Genomic_DNA"/>
</dbReference>
<sequence length="120" mass="14023">MAAVCKCKIGELPFNYLGIPFGADPRKVSSWNGVVERVERKLSGWKYRRNSLWGCEGGRKKMVKVKWKQICSLKDKEGTGVVDLRVKNKSLMAKWCWRFMMDREMMWRKIIAAKYGTPMQ</sequence>
<dbReference type="PANTHER" id="PTHR33116">
    <property type="entry name" value="REVERSE TRANSCRIPTASE ZINC-BINDING DOMAIN-CONTAINING PROTEIN-RELATED-RELATED"/>
    <property type="match status" value="1"/>
</dbReference>
<evidence type="ECO:0008006" key="3">
    <source>
        <dbReference type="Google" id="ProtNLM"/>
    </source>
</evidence>
<dbReference type="Proteomes" id="UP000828251">
    <property type="component" value="Unassembled WGS sequence"/>
</dbReference>
<organism evidence="1 2">
    <name type="scientific">Gossypium stocksii</name>
    <dbReference type="NCBI Taxonomy" id="47602"/>
    <lineage>
        <taxon>Eukaryota</taxon>
        <taxon>Viridiplantae</taxon>
        <taxon>Streptophyta</taxon>
        <taxon>Embryophyta</taxon>
        <taxon>Tracheophyta</taxon>
        <taxon>Spermatophyta</taxon>
        <taxon>Magnoliopsida</taxon>
        <taxon>eudicotyledons</taxon>
        <taxon>Gunneridae</taxon>
        <taxon>Pentapetalae</taxon>
        <taxon>rosids</taxon>
        <taxon>malvids</taxon>
        <taxon>Malvales</taxon>
        <taxon>Malvaceae</taxon>
        <taxon>Malvoideae</taxon>
        <taxon>Gossypium</taxon>
    </lineage>
</organism>
<proteinExistence type="predicted"/>
<reference evidence="1 2" key="1">
    <citation type="journal article" date="2021" name="Plant Biotechnol. J.">
        <title>Multi-omics assisted identification of the key and species-specific regulatory components of drought-tolerant mechanisms in Gossypium stocksii.</title>
        <authorList>
            <person name="Yu D."/>
            <person name="Ke L."/>
            <person name="Zhang D."/>
            <person name="Wu Y."/>
            <person name="Sun Y."/>
            <person name="Mei J."/>
            <person name="Sun J."/>
            <person name="Sun Y."/>
        </authorList>
    </citation>
    <scope>NUCLEOTIDE SEQUENCE [LARGE SCALE GENOMIC DNA]</scope>
    <source>
        <strain evidence="2">cv. E1</strain>
        <tissue evidence="1">Leaf</tissue>
    </source>
</reference>
<evidence type="ECO:0000313" key="2">
    <source>
        <dbReference type="Proteomes" id="UP000828251"/>
    </source>
</evidence>
<comment type="caution">
    <text evidence="1">The sequence shown here is derived from an EMBL/GenBank/DDBJ whole genome shotgun (WGS) entry which is preliminary data.</text>
</comment>
<keyword evidence="2" id="KW-1185">Reference proteome</keyword>
<gene>
    <name evidence="1" type="ORF">J1N35_026208</name>
</gene>
<dbReference type="PANTHER" id="PTHR33116:SF75">
    <property type="entry name" value="RIBONUCLEASE H PROTEIN"/>
    <property type="match status" value="1"/>
</dbReference>